<dbReference type="PANTHER" id="PTHR43308">
    <property type="entry name" value="OUTER MEMBRANE PROTEIN ALPHA-RELATED"/>
    <property type="match status" value="1"/>
</dbReference>
<feature type="domain" description="SLH" evidence="3">
    <location>
        <begin position="33"/>
        <end position="96"/>
    </location>
</feature>
<evidence type="ECO:0000259" key="3">
    <source>
        <dbReference type="PROSITE" id="PS51272"/>
    </source>
</evidence>
<evidence type="ECO:0000313" key="4">
    <source>
        <dbReference type="EMBL" id="MCK8489180.1"/>
    </source>
</evidence>
<feature type="chain" id="PRO_5040975549" evidence="2">
    <location>
        <begin position="24"/>
        <end position="222"/>
    </location>
</feature>
<feature type="signal peptide" evidence="2">
    <location>
        <begin position="1"/>
        <end position="23"/>
    </location>
</feature>
<dbReference type="EMBL" id="JALPRK010000020">
    <property type="protein sequence ID" value="MCK8489180.1"/>
    <property type="molecule type" value="Genomic_DNA"/>
</dbReference>
<dbReference type="InterPro" id="IPR051465">
    <property type="entry name" value="Cell_Envelope_Struct_Comp"/>
</dbReference>
<accession>A0A9X1Y0L5</accession>
<feature type="domain" description="SLH" evidence="3">
    <location>
        <begin position="99"/>
        <end position="162"/>
    </location>
</feature>
<gene>
    <name evidence="4" type="ORF">M0651_18570</name>
</gene>
<evidence type="ECO:0000256" key="2">
    <source>
        <dbReference type="SAM" id="SignalP"/>
    </source>
</evidence>
<dbReference type="PROSITE" id="PS51272">
    <property type="entry name" value="SLH"/>
    <property type="match status" value="2"/>
</dbReference>
<name>A0A9X1Y0L5_9BACL</name>
<protein>
    <submittedName>
        <fullName evidence="4">S-layer homology domain-containing protein</fullName>
    </submittedName>
</protein>
<reference evidence="4" key="1">
    <citation type="submission" date="2022-04" db="EMBL/GenBank/DDBJ databases">
        <authorList>
            <person name="Seo M.-J."/>
        </authorList>
    </citation>
    <scope>NUCLEOTIDE SEQUENCE</scope>
    <source>
        <strain evidence="4">MBLB2552</strain>
    </source>
</reference>
<dbReference type="RefSeq" id="WP_248553216.1">
    <property type="nucleotide sequence ID" value="NZ_JALPRK010000020.1"/>
</dbReference>
<keyword evidence="5" id="KW-1185">Reference proteome</keyword>
<sequence length="222" mass="24181">MKKKVVGVLMTLLLCFISADYLANHATSATKTSAKFTDLKDLDEITKAKFDAMISAGVFDGVSEGTFGLNEEMNRAQFAKVAALIFNLEVDTDLETSSFSDVKADDPAYGYAVPYIEAVKAAGITDGYREGIYDPSGKVTKEQLATFLIRGLGKEKEATATLGVDDPTVSNWAKEYVAYAIEKNLMPTEDDGTFGGKDAATRNHRPHQQNPQSHSLRFCLES</sequence>
<keyword evidence="2" id="KW-0732">Signal</keyword>
<evidence type="ECO:0000256" key="1">
    <source>
        <dbReference type="SAM" id="MobiDB-lite"/>
    </source>
</evidence>
<feature type="region of interest" description="Disordered" evidence="1">
    <location>
        <begin position="190"/>
        <end position="222"/>
    </location>
</feature>
<dbReference type="Pfam" id="PF00395">
    <property type="entry name" value="SLH"/>
    <property type="match status" value="3"/>
</dbReference>
<dbReference type="InterPro" id="IPR001119">
    <property type="entry name" value="SLH_dom"/>
</dbReference>
<organism evidence="4 5">
    <name type="scientific">Paenibacillus mellifer</name>
    <dbReference type="NCBI Taxonomy" id="2937794"/>
    <lineage>
        <taxon>Bacteria</taxon>
        <taxon>Bacillati</taxon>
        <taxon>Bacillota</taxon>
        <taxon>Bacilli</taxon>
        <taxon>Bacillales</taxon>
        <taxon>Paenibacillaceae</taxon>
        <taxon>Paenibacillus</taxon>
    </lineage>
</organism>
<dbReference type="Proteomes" id="UP001139534">
    <property type="component" value="Unassembled WGS sequence"/>
</dbReference>
<dbReference type="PANTHER" id="PTHR43308:SF5">
    <property type="entry name" value="S-LAYER PROTEIN _ PEPTIDOGLYCAN ENDO-BETA-N-ACETYLGLUCOSAMINIDASE"/>
    <property type="match status" value="1"/>
</dbReference>
<comment type="caution">
    <text evidence="4">The sequence shown here is derived from an EMBL/GenBank/DDBJ whole genome shotgun (WGS) entry which is preliminary data.</text>
</comment>
<dbReference type="AlphaFoldDB" id="A0A9X1Y0L5"/>
<evidence type="ECO:0000313" key="5">
    <source>
        <dbReference type="Proteomes" id="UP001139534"/>
    </source>
</evidence>
<proteinExistence type="predicted"/>